<dbReference type="EMBL" id="UINC01004294">
    <property type="protein sequence ID" value="SVA13262.1"/>
    <property type="molecule type" value="Genomic_DNA"/>
</dbReference>
<sequence>MFKFIQLILCMLFVFGTMVMVSQVNADTMYAVIPSSPKPGGTSRWAWLWGKHMNNNLSGNIEQIDFKYIPGNRGKNALRKFESKLKYGNYMMTSHGGNAMATLLEDVGNYDFRKYKPILIHPGNMLIPKRIDYNPKFHKQKFALNPGGGSEPDHFAAGLMVCPETNDMDKFMKCFKDRVIIVKGMKSGGARIVAFVNGELNVSRDTFQNYTDNAKYKKALSNNELEIWFHHCQMNYKTGQWVDDPNPELKGLCFDYIFEQTHGFKPKGEVYDAYVLLRLWRDGIQKSFFVTTDSVYYHDMVTIATKTWFDEEFQKERLKKLGSYEVFIGQDSEFIIKRMYEAVNTSTLKNAVRFVNEGLGYKAVVKHIHSP</sequence>
<reference evidence="1" key="1">
    <citation type="submission" date="2018-05" db="EMBL/GenBank/DDBJ databases">
        <authorList>
            <person name="Lanie J.A."/>
            <person name="Ng W.-L."/>
            <person name="Kazmierczak K.M."/>
            <person name="Andrzejewski T.M."/>
            <person name="Davidsen T.M."/>
            <person name="Wayne K.J."/>
            <person name="Tettelin H."/>
            <person name="Glass J.I."/>
            <person name="Rusch D."/>
            <person name="Podicherti R."/>
            <person name="Tsui H.-C.T."/>
            <person name="Winkler M.E."/>
        </authorList>
    </citation>
    <scope>NUCLEOTIDE SEQUENCE</scope>
</reference>
<organism evidence="1">
    <name type="scientific">marine metagenome</name>
    <dbReference type="NCBI Taxonomy" id="408172"/>
    <lineage>
        <taxon>unclassified sequences</taxon>
        <taxon>metagenomes</taxon>
        <taxon>ecological metagenomes</taxon>
    </lineage>
</organism>
<evidence type="ECO:0000313" key="1">
    <source>
        <dbReference type="EMBL" id="SVA13262.1"/>
    </source>
</evidence>
<accession>A0A381TAR8</accession>
<proteinExistence type="predicted"/>
<name>A0A381TAR8_9ZZZZ</name>
<protein>
    <recommendedName>
        <fullName evidence="2">SsuA/THI5-like domain-containing protein</fullName>
    </recommendedName>
</protein>
<dbReference type="AlphaFoldDB" id="A0A381TAR8"/>
<evidence type="ECO:0008006" key="2">
    <source>
        <dbReference type="Google" id="ProtNLM"/>
    </source>
</evidence>
<gene>
    <name evidence="1" type="ORF">METZ01_LOCUS66116</name>
</gene>